<gene>
    <name evidence="2" type="ORF">ANI02nite_35980</name>
</gene>
<organism evidence="2 3">
    <name type="scientific">Acetobacter nitrogenifigens DSM 23921 = NBRC 105050</name>
    <dbReference type="NCBI Taxonomy" id="1120919"/>
    <lineage>
        <taxon>Bacteria</taxon>
        <taxon>Pseudomonadati</taxon>
        <taxon>Pseudomonadota</taxon>
        <taxon>Alphaproteobacteria</taxon>
        <taxon>Acetobacterales</taxon>
        <taxon>Acetobacteraceae</taxon>
        <taxon>Acetobacter</taxon>
    </lineage>
</organism>
<dbReference type="AlphaFoldDB" id="A0A511XFI9"/>
<dbReference type="Proteomes" id="UP000321635">
    <property type="component" value="Unassembled WGS sequence"/>
</dbReference>
<feature type="region of interest" description="Disordered" evidence="1">
    <location>
        <begin position="1"/>
        <end position="23"/>
    </location>
</feature>
<evidence type="ECO:0000313" key="3">
    <source>
        <dbReference type="Proteomes" id="UP000321635"/>
    </source>
</evidence>
<evidence type="ECO:0000256" key="1">
    <source>
        <dbReference type="SAM" id="MobiDB-lite"/>
    </source>
</evidence>
<comment type="caution">
    <text evidence="2">The sequence shown here is derived from an EMBL/GenBank/DDBJ whole genome shotgun (WGS) entry which is preliminary data.</text>
</comment>
<feature type="compositionally biased region" description="Polar residues" evidence="1">
    <location>
        <begin position="1"/>
        <end position="18"/>
    </location>
</feature>
<accession>A0A511XFI9</accession>
<name>A0A511XFI9_9PROT</name>
<evidence type="ECO:0000313" key="2">
    <source>
        <dbReference type="EMBL" id="GEN61714.1"/>
    </source>
</evidence>
<proteinExistence type="predicted"/>
<dbReference type="EMBL" id="BJYF01000062">
    <property type="protein sequence ID" value="GEN61714.1"/>
    <property type="molecule type" value="Genomic_DNA"/>
</dbReference>
<sequence length="95" mass="10069">MQPSASGIKCTTRSQSDQPGGETILSDMSLEASARALFKLSWPKASRPDSPVFSGLNGLMPVGSSSGVKLSEEIVAVRECNVTQLERIKRIAGFA</sequence>
<keyword evidence="3" id="KW-1185">Reference proteome</keyword>
<reference evidence="2 3" key="1">
    <citation type="submission" date="2019-07" db="EMBL/GenBank/DDBJ databases">
        <title>Whole genome shotgun sequence of Acetobacter nitrogenifigens NBRC 105050.</title>
        <authorList>
            <person name="Hosoyama A."/>
            <person name="Uohara A."/>
            <person name="Ohji S."/>
            <person name="Ichikawa N."/>
        </authorList>
    </citation>
    <scope>NUCLEOTIDE SEQUENCE [LARGE SCALE GENOMIC DNA]</scope>
    <source>
        <strain evidence="2 3">NBRC 105050</strain>
    </source>
</reference>
<protein>
    <submittedName>
        <fullName evidence="2">Uncharacterized protein</fullName>
    </submittedName>
</protein>